<dbReference type="InterPro" id="IPR024445">
    <property type="entry name" value="Tnp_ISXO2-like"/>
</dbReference>
<dbReference type="EMBL" id="KI913114">
    <property type="protein sequence ID" value="ETV89491.1"/>
    <property type="molecule type" value="Genomic_DNA"/>
</dbReference>
<dbReference type="Pfam" id="PF12762">
    <property type="entry name" value="DDE_Tnp_IS1595"/>
    <property type="match status" value="1"/>
</dbReference>
<feature type="domain" description="ISXO2-like transposase" evidence="1">
    <location>
        <begin position="12"/>
        <end position="120"/>
    </location>
</feature>
<dbReference type="VEuPathDB" id="FungiDB:H257_00755"/>
<evidence type="ECO:0000313" key="2">
    <source>
        <dbReference type="EMBL" id="ETV89491.1"/>
    </source>
</evidence>
<organism evidence="2">
    <name type="scientific">Aphanomyces astaci</name>
    <name type="common">Crayfish plague agent</name>
    <dbReference type="NCBI Taxonomy" id="112090"/>
    <lineage>
        <taxon>Eukaryota</taxon>
        <taxon>Sar</taxon>
        <taxon>Stramenopiles</taxon>
        <taxon>Oomycota</taxon>
        <taxon>Saprolegniomycetes</taxon>
        <taxon>Saprolegniales</taxon>
        <taxon>Verrucalvaceae</taxon>
        <taxon>Aphanomyces</taxon>
    </lineage>
</organism>
<reference evidence="2" key="1">
    <citation type="submission" date="2013-12" db="EMBL/GenBank/DDBJ databases">
        <title>The Genome Sequence of Aphanomyces astaci APO3.</title>
        <authorList>
            <consortium name="The Broad Institute Genomics Platform"/>
            <person name="Russ C."/>
            <person name="Tyler B."/>
            <person name="van West P."/>
            <person name="Dieguez-Uribeondo J."/>
            <person name="Young S.K."/>
            <person name="Zeng Q."/>
            <person name="Gargeya S."/>
            <person name="Fitzgerald M."/>
            <person name="Abouelleil A."/>
            <person name="Alvarado L."/>
            <person name="Chapman S.B."/>
            <person name="Gainer-Dewar J."/>
            <person name="Goldberg J."/>
            <person name="Griggs A."/>
            <person name="Gujja S."/>
            <person name="Hansen M."/>
            <person name="Howarth C."/>
            <person name="Imamovic A."/>
            <person name="Ireland A."/>
            <person name="Larimer J."/>
            <person name="McCowan C."/>
            <person name="Murphy C."/>
            <person name="Pearson M."/>
            <person name="Poon T.W."/>
            <person name="Priest M."/>
            <person name="Roberts A."/>
            <person name="Saif S."/>
            <person name="Shea T."/>
            <person name="Sykes S."/>
            <person name="Wortman J."/>
            <person name="Nusbaum C."/>
            <person name="Birren B."/>
        </authorList>
    </citation>
    <scope>NUCLEOTIDE SEQUENCE [LARGE SCALE GENOMIC DNA]</scope>
    <source>
        <strain evidence="2">APO3</strain>
    </source>
</reference>
<dbReference type="GeneID" id="20802751"/>
<protein>
    <recommendedName>
        <fullName evidence="1">ISXO2-like transposase domain-containing protein</fullName>
    </recommendedName>
</protein>
<dbReference type="AlphaFoldDB" id="W4HD32"/>
<sequence length="139" mass="15705">MAMVKFTKDCWLFGGVDRATKRWFVILVGEDRTKLTLLALMKKHVRPGTLIMSDKFGSYVSTNVAHSLANNRYLQDIKYGHQWVNHTDNFVGPTTGAHTQCIEGMVPGLLPPFLDECLWRSWYFPSGTSGTTYFKGLAV</sequence>
<proteinExistence type="predicted"/>
<evidence type="ECO:0000259" key="1">
    <source>
        <dbReference type="Pfam" id="PF12762"/>
    </source>
</evidence>
<dbReference type="PANTHER" id="PTHR47163:SF2">
    <property type="entry name" value="SI:DKEY-17M8.2"/>
    <property type="match status" value="1"/>
</dbReference>
<dbReference type="InterPro" id="IPR053164">
    <property type="entry name" value="IS1016-like_transposase"/>
</dbReference>
<dbReference type="PANTHER" id="PTHR47163">
    <property type="entry name" value="DDE_TNP_IS1595 DOMAIN-CONTAINING PROTEIN"/>
    <property type="match status" value="1"/>
</dbReference>
<dbReference type="OrthoDB" id="108710at2759"/>
<dbReference type="STRING" id="112090.W4HD32"/>
<name>W4HD32_APHAT</name>
<dbReference type="RefSeq" id="XP_009821891.1">
    <property type="nucleotide sequence ID" value="XM_009823589.1"/>
</dbReference>
<accession>W4HD32</accession>
<gene>
    <name evidence="2" type="ORF">H257_00755</name>
</gene>